<keyword evidence="2" id="KW-1185">Reference proteome</keyword>
<evidence type="ECO:0000313" key="2">
    <source>
        <dbReference type="Proteomes" id="UP001732700"/>
    </source>
</evidence>
<proteinExistence type="predicted"/>
<name>A0ACD5VAF5_AVESA</name>
<accession>A0ACD5VAF5</accession>
<organism evidence="1 2">
    <name type="scientific">Avena sativa</name>
    <name type="common">Oat</name>
    <dbReference type="NCBI Taxonomy" id="4498"/>
    <lineage>
        <taxon>Eukaryota</taxon>
        <taxon>Viridiplantae</taxon>
        <taxon>Streptophyta</taxon>
        <taxon>Embryophyta</taxon>
        <taxon>Tracheophyta</taxon>
        <taxon>Spermatophyta</taxon>
        <taxon>Magnoliopsida</taxon>
        <taxon>Liliopsida</taxon>
        <taxon>Poales</taxon>
        <taxon>Poaceae</taxon>
        <taxon>BOP clade</taxon>
        <taxon>Pooideae</taxon>
        <taxon>Poodae</taxon>
        <taxon>Poeae</taxon>
        <taxon>Poeae Chloroplast Group 1 (Aveneae type)</taxon>
        <taxon>Aveninae</taxon>
        <taxon>Avena</taxon>
    </lineage>
</organism>
<dbReference type="EnsemblPlants" id="AVESA.00010b.r2.2DG0393280.1">
    <property type="protein sequence ID" value="AVESA.00010b.r2.2DG0393280.1.CDS"/>
    <property type="gene ID" value="AVESA.00010b.r2.2DG0393280"/>
</dbReference>
<reference evidence="1" key="1">
    <citation type="submission" date="2021-05" db="EMBL/GenBank/DDBJ databases">
        <authorList>
            <person name="Scholz U."/>
            <person name="Mascher M."/>
            <person name="Fiebig A."/>
        </authorList>
    </citation>
    <scope>NUCLEOTIDE SEQUENCE [LARGE SCALE GENOMIC DNA]</scope>
</reference>
<evidence type="ECO:0000313" key="1">
    <source>
        <dbReference type="EnsemblPlants" id="AVESA.00010b.r2.2DG0393280.1.CDS"/>
    </source>
</evidence>
<reference evidence="1" key="2">
    <citation type="submission" date="2025-09" db="UniProtKB">
        <authorList>
            <consortium name="EnsemblPlants"/>
        </authorList>
    </citation>
    <scope>IDENTIFICATION</scope>
</reference>
<dbReference type="Proteomes" id="UP001732700">
    <property type="component" value="Chromosome 2D"/>
</dbReference>
<sequence length="1095" mass="123443">MEKKVEDTSTTTREFTLELLEQITDNFSEEHIIGRGGYGVVYKGVLENGEEIALKKLHHIPGLDDTQFRNEFNHLMRAQHPNITRLVGYCYNLGHQRIKYGGEYIFAHVEERVLCFEYLEGGSLDMHISDESCGLDWQTRFNIIRGICEGLNYLHNGSKDPIYHLDLKPANILLDKNMVPKIGDFGLSRLFPSTQTYITIKIIGTPGYMPPEYIDRCQITSKYDVFSLGVILVRIMAGYEGYSKCAHMSSQEFLDHVHENWEKRLQETMSSHISEQVKTCIEIALRCVEVDREKRPTIAEIVDELNKVDTAESSCIGQIANFQCKYALNRNLNPERRGRIIFSATYRPPVPFDIFCCPFPPSSTDCELHLTDGVSHNYNGRSIPPAALKTLLKRPMLANKGGVTEADVDAGHVCGLVFISEREDGLETLYIAMRFNADSKVEVFTLAGILGADVFSGMRLEDSGCIGGGYSVGSRTVDHCLLYVSTKEPVQVRHSPGTVVYKTYLTTGKTERLTPQGIYTLCTNQLIRSYIPINRLPSLLFLTRAGVFDLSPAVSPSGKMVAVASLQNQSWNSEIVESLKTDIYVMNVDSDESQGLGRKLLIKNGGWPSWGSDNIIFFHRFTNITLLSSMTGTFWAVFRYDISTEETIQVTPEELDAVTPAAISETKVAVATFRQRSRFSDVRVGTPYRHIEIFDTNALGLPPVQITRNTRSKGDHYNPFVLDGGDRIGYHRCRSDDLVQHEDNVPQNIHRLQSPMKDVGLFRVSGMFPTISKDGSKLAFVDNEFKSVFIADSQGLRIIYEERGGNCIFSPVWNQNPDKDILYVCIGTSLKSQELEIYAIRDASGPATKQKVVRLTVDGFNNAYPSSNPDGDKFVFCSTRGGLAPQKNLYIMLDSEFRERWETRLTKGKWTDTQCQWSPNGDWIVFSSTRDKLAFTNQLEMKYFSVYLVKATDPVVLIRVMNSGGDLGGRMNHPVFSPDGRSIAVTVDLAAVCVDLVSLPNFKHGLRQYGVILVTDIPPDNSEWWKYKYVKGSSSEKYKKPKVFHFRQMTHSRYECREALWTRALPATDQNALWNMLPEMAHLYALGVPTRSATP</sequence>
<protein>
    <submittedName>
        <fullName evidence="1">Uncharacterized protein</fullName>
    </submittedName>
</protein>